<evidence type="ECO:0000313" key="6">
    <source>
        <dbReference type="Proteomes" id="UP000276029"/>
    </source>
</evidence>
<feature type="binding site" evidence="2">
    <location>
        <position position="8"/>
    </location>
    <ligand>
        <name>Zn(2+)</name>
        <dbReference type="ChEBI" id="CHEBI:29105"/>
        <label>1</label>
    </ligand>
</feature>
<dbReference type="InterPro" id="IPR027476">
    <property type="entry name" value="DppA_N"/>
</dbReference>
<dbReference type="Proteomes" id="UP000276029">
    <property type="component" value="Unassembled WGS sequence"/>
</dbReference>
<dbReference type="PIRSF" id="PIRSF015853">
    <property type="entry name" value="Pep_DppA"/>
    <property type="match status" value="1"/>
</dbReference>
<feature type="binding site" evidence="2">
    <location>
        <position position="60"/>
    </location>
    <ligand>
        <name>Zn(2+)</name>
        <dbReference type="ChEBI" id="CHEBI:29105"/>
        <label>2</label>
    </ligand>
</feature>
<feature type="binding site" evidence="2">
    <location>
        <position position="10"/>
    </location>
    <ligand>
        <name>Zn(2+)</name>
        <dbReference type="ChEBI" id="CHEBI:29105"/>
        <label>1</label>
    </ligand>
</feature>
<evidence type="ECO:0000313" key="5">
    <source>
        <dbReference type="Proteomes" id="UP000275727"/>
    </source>
</evidence>
<dbReference type="RefSeq" id="WP_121048890.1">
    <property type="nucleotide sequence ID" value="NZ_AP018711.1"/>
</dbReference>
<feature type="binding site" evidence="2">
    <location>
        <position position="136"/>
    </location>
    <ligand>
        <name>Zn(2+)</name>
        <dbReference type="ChEBI" id="CHEBI:29105"/>
        <label>2</label>
    </ligand>
</feature>
<dbReference type="Proteomes" id="UP000275727">
    <property type="component" value="Chromosome"/>
</dbReference>
<dbReference type="Pfam" id="PF04951">
    <property type="entry name" value="Peptidase_M55"/>
    <property type="match status" value="1"/>
</dbReference>
<sequence>MRLFISADIEGVAGVVSRDQAGPEGFEYAAARQLMTNEVLAVVRGARAAGVTECVVCDSHGNGLSIIADRMPPGTWLVRSWPRPLLMMQGIEVGDYIGAMLIGYHAGAADSAGTMAHTMSSRGIRSVKLNGREADEAFISAATAGQFGVPLLMISGDDVFIEKNGPALGPVEQVVTKRSLGMFSGMSPSPDTVCAALEAAASRAVEARQKAPLVKQDGPIEVELTLVDRLAVEVLDFLPMFRRLGANTIGFRADDMAALNRAFAFLLFFKLS</sequence>
<feature type="binding site" evidence="2">
    <location>
        <position position="8"/>
    </location>
    <ligand>
        <name>Zn(2+)</name>
        <dbReference type="ChEBI" id="CHEBI:29105"/>
        <label>2</label>
    </ligand>
</feature>
<keyword evidence="6" id="KW-1185">Reference proteome</keyword>
<dbReference type="InterPro" id="IPR036177">
    <property type="entry name" value="Peptidase_M55_sf"/>
</dbReference>
<dbReference type="AlphaFoldDB" id="A0AAD1D6Z4"/>
<feature type="active site" description="Nucleophile" evidence="1">
    <location>
        <position position="117"/>
    </location>
</feature>
<dbReference type="Gene3D" id="3.30.1360.130">
    <property type="entry name" value="Dipeptide transport protein"/>
    <property type="match status" value="1"/>
</dbReference>
<proteinExistence type="predicted"/>
<evidence type="ECO:0000313" key="4">
    <source>
        <dbReference type="EMBL" id="RKS92012.1"/>
    </source>
</evidence>
<keyword evidence="2" id="KW-0479">Metal-binding</keyword>
<dbReference type="InterPro" id="IPR007035">
    <property type="entry name" value="Peptidase_M55"/>
</dbReference>
<evidence type="ECO:0000256" key="1">
    <source>
        <dbReference type="PIRSR" id="PIRSR015853-1"/>
    </source>
</evidence>
<dbReference type="KEGG" id="smic:SmB9_26590"/>
<dbReference type="EMBL" id="RBWX01000007">
    <property type="protein sequence ID" value="RKS92012.1"/>
    <property type="molecule type" value="Genomic_DNA"/>
</dbReference>
<dbReference type="Gene3D" id="3.40.50.10780">
    <property type="entry name" value="Dipeptide transport protein"/>
    <property type="match status" value="1"/>
</dbReference>
<keyword evidence="2" id="KW-0862">Zinc</keyword>
<feature type="binding site" evidence="2">
    <location>
        <position position="105"/>
    </location>
    <ligand>
        <name>Zn(2+)</name>
        <dbReference type="ChEBI" id="CHEBI:29105"/>
        <label>2</label>
    </ligand>
</feature>
<dbReference type="SUPFAM" id="SSF63992">
    <property type="entry name" value="Dipeptide transport protein"/>
    <property type="match status" value="1"/>
</dbReference>
<name>A0AAD1D6Z4_SPHMI</name>
<accession>A0AAD1D6Z4</accession>
<organism evidence="3 5">
    <name type="scientific">Sphingosinicella microcystinivorans</name>
    <dbReference type="NCBI Taxonomy" id="335406"/>
    <lineage>
        <taxon>Bacteria</taxon>
        <taxon>Pseudomonadati</taxon>
        <taxon>Pseudomonadota</taxon>
        <taxon>Alphaproteobacteria</taxon>
        <taxon>Sphingomonadales</taxon>
        <taxon>Sphingosinicellaceae</taxon>
        <taxon>Sphingosinicella</taxon>
    </lineage>
</organism>
<evidence type="ECO:0000313" key="3">
    <source>
        <dbReference type="EMBL" id="BBE35001.1"/>
    </source>
</evidence>
<dbReference type="EMBL" id="AP018711">
    <property type="protein sequence ID" value="BBE35001.1"/>
    <property type="molecule type" value="Genomic_DNA"/>
</dbReference>
<gene>
    <name evidence="4" type="ORF">DFR51_1587</name>
    <name evidence="3" type="ORF">SmB9_26590</name>
</gene>
<reference evidence="4 6" key="2">
    <citation type="submission" date="2018-10" db="EMBL/GenBank/DDBJ databases">
        <title>Genomic Encyclopedia of Type Strains, Phase IV (KMG-IV): sequencing the most valuable type-strain genomes for metagenomic binning, comparative biology and taxonomic classification.</title>
        <authorList>
            <person name="Goeker M."/>
        </authorList>
    </citation>
    <scope>NUCLEOTIDE SEQUENCE [LARGE SCALE GENOMIC DNA]</scope>
    <source>
        <strain evidence="4 6">DSM 19791</strain>
    </source>
</reference>
<evidence type="ECO:0000256" key="2">
    <source>
        <dbReference type="PIRSR" id="PIRSR015853-2"/>
    </source>
</evidence>
<reference evidence="3 5" key="1">
    <citation type="submission" date="2018-06" db="EMBL/GenBank/DDBJ databases">
        <title>Complete Genome Sequence of the Microcystin-Degrading Bacterium Sphingosinicella microcystinivorans Strain B-9.</title>
        <authorList>
            <person name="Jin H."/>
            <person name="Nishizawa T."/>
            <person name="Guo Y."/>
            <person name="Nishizawa A."/>
            <person name="Park H."/>
            <person name="Kato H."/>
            <person name="Tsuji K."/>
            <person name="Harada K."/>
        </authorList>
    </citation>
    <scope>NUCLEOTIDE SEQUENCE [LARGE SCALE GENOMIC DNA]</scope>
    <source>
        <strain evidence="3 5">B9</strain>
    </source>
</reference>
<protein>
    <submittedName>
        <fullName evidence="3 4">Peptidase</fullName>
    </submittedName>
</protein>
<dbReference type="GO" id="GO:0046872">
    <property type="term" value="F:metal ion binding"/>
    <property type="evidence" value="ECO:0007669"/>
    <property type="project" value="UniProtKB-KW"/>
</dbReference>